<name>A0ACB6RBY6_9PLEO</name>
<dbReference type="EMBL" id="MU003495">
    <property type="protein sequence ID" value="KAF2475850.1"/>
    <property type="molecule type" value="Genomic_DNA"/>
</dbReference>
<sequence>MPFNHENGVSDISSHLEELSWTITHNASVLSQHLKANNLPQPSFNSDSPSVVIPRDSPQRVIKAQQDLIAAALEVSQLAIGPSEFLPNLALGFQYISCITWLCQYDIFHLVPLNGTISYVDLAAAARVPEQRIKSMVRMAMTNTLFREQPDGNRVGHSATSALLARDPDVYTYATYMCTKSAPMAMHLAEAHRRWGADTMRTYETAYNAAFETDLPFFDHLSRDKARMREFAAYMRHVRSSDAVDLKHLVSGFAWQSMQDGGLVVDVGGSTGSAAIALAQAFPHLSFIVQDLPANAESGQKAVSESLPDEIKSRVTFQSHDFTQPQPVRGANIYLLRMILHDWPDNEAITIIRNIVAAMDPAVSRLLIMDTVLPKPGSVPVSVERIARARDLTMLQAFNSKERHLDDWKELLEATESGVELVSVTQPFGSAMSVMEVRIKHKLRKA</sequence>
<gene>
    <name evidence="1" type="ORF">BDR25DRAFT_379420</name>
</gene>
<proteinExistence type="predicted"/>
<dbReference type="Proteomes" id="UP000799755">
    <property type="component" value="Unassembled WGS sequence"/>
</dbReference>
<keyword evidence="1" id="KW-0489">Methyltransferase</keyword>
<accession>A0ACB6RBY6</accession>
<comment type="caution">
    <text evidence="1">The sequence shown here is derived from an EMBL/GenBank/DDBJ whole genome shotgun (WGS) entry which is preliminary data.</text>
</comment>
<keyword evidence="2" id="KW-1185">Reference proteome</keyword>
<evidence type="ECO:0000313" key="1">
    <source>
        <dbReference type="EMBL" id="KAF2475850.1"/>
    </source>
</evidence>
<reference evidence="1" key="1">
    <citation type="journal article" date="2020" name="Stud. Mycol.">
        <title>101 Dothideomycetes genomes: a test case for predicting lifestyles and emergence of pathogens.</title>
        <authorList>
            <person name="Haridas S."/>
            <person name="Albert R."/>
            <person name="Binder M."/>
            <person name="Bloem J."/>
            <person name="Labutti K."/>
            <person name="Salamov A."/>
            <person name="Andreopoulos B."/>
            <person name="Baker S."/>
            <person name="Barry K."/>
            <person name="Bills G."/>
            <person name="Bluhm B."/>
            <person name="Cannon C."/>
            <person name="Castanera R."/>
            <person name="Culley D."/>
            <person name="Daum C."/>
            <person name="Ezra D."/>
            <person name="Gonzalez J."/>
            <person name="Henrissat B."/>
            <person name="Kuo A."/>
            <person name="Liang C."/>
            <person name="Lipzen A."/>
            <person name="Lutzoni F."/>
            <person name="Magnuson J."/>
            <person name="Mondo S."/>
            <person name="Nolan M."/>
            <person name="Ohm R."/>
            <person name="Pangilinan J."/>
            <person name="Park H.-J."/>
            <person name="Ramirez L."/>
            <person name="Alfaro M."/>
            <person name="Sun H."/>
            <person name="Tritt A."/>
            <person name="Yoshinaga Y."/>
            <person name="Zwiers L.-H."/>
            <person name="Turgeon B."/>
            <person name="Goodwin S."/>
            <person name="Spatafora J."/>
            <person name="Crous P."/>
            <person name="Grigoriev I."/>
        </authorList>
    </citation>
    <scope>NUCLEOTIDE SEQUENCE</scope>
    <source>
        <strain evidence="1">ATCC 200398</strain>
    </source>
</reference>
<protein>
    <submittedName>
        <fullName evidence="1">S-adenosyl-L-methionine-dependent methyltransferase</fullName>
    </submittedName>
</protein>
<keyword evidence="1" id="KW-0808">Transferase</keyword>
<evidence type="ECO:0000313" key="2">
    <source>
        <dbReference type="Proteomes" id="UP000799755"/>
    </source>
</evidence>
<organism evidence="1 2">
    <name type="scientific">Lindgomyces ingoldianus</name>
    <dbReference type="NCBI Taxonomy" id="673940"/>
    <lineage>
        <taxon>Eukaryota</taxon>
        <taxon>Fungi</taxon>
        <taxon>Dikarya</taxon>
        <taxon>Ascomycota</taxon>
        <taxon>Pezizomycotina</taxon>
        <taxon>Dothideomycetes</taxon>
        <taxon>Pleosporomycetidae</taxon>
        <taxon>Pleosporales</taxon>
        <taxon>Lindgomycetaceae</taxon>
        <taxon>Lindgomyces</taxon>
    </lineage>
</organism>